<dbReference type="NCBIfam" id="TIGR00739">
    <property type="entry name" value="yajC"/>
    <property type="match status" value="1"/>
</dbReference>
<dbReference type="STRING" id="493.BWD07_06730"/>
<keyword evidence="9" id="KW-0811">Translocation</keyword>
<gene>
    <name evidence="12" type="primary">yajC</name>
    <name evidence="12" type="ORF">NCTC10296_01216</name>
</gene>
<evidence type="ECO:0000313" key="13">
    <source>
        <dbReference type="Proteomes" id="UP000279284"/>
    </source>
</evidence>
<evidence type="ECO:0000313" key="12">
    <source>
        <dbReference type="EMBL" id="VEF01171.1"/>
    </source>
</evidence>
<protein>
    <recommendedName>
        <fullName evidence="3">Sec translocon accessory complex subunit YajC</fullName>
    </recommendedName>
</protein>
<dbReference type="EMBL" id="LR134313">
    <property type="protein sequence ID" value="VEF01171.1"/>
    <property type="molecule type" value="Genomic_DNA"/>
</dbReference>
<keyword evidence="10 11" id="KW-0472">Membrane</keyword>
<evidence type="ECO:0000256" key="1">
    <source>
        <dbReference type="ARBA" id="ARBA00004162"/>
    </source>
</evidence>
<evidence type="ECO:0000256" key="2">
    <source>
        <dbReference type="ARBA" id="ARBA00006742"/>
    </source>
</evidence>
<dbReference type="Proteomes" id="UP000279284">
    <property type="component" value="Chromosome"/>
</dbReference>
<dbReference type="GO" id="GO:0005886">
    <property type="term" value="C:plasma membrane"/>
    <property type="evidence" value="ECO:0007669"/>
    <property type="project" value="UniProtKB-SubCell"/>
</dbReference>
<dbReference type="RefSeq" id="WP_009116025.1">
    <property type="nucleotide sequence ID" value="NZ_CAUJPY010000005.1"/>
</dbReference>
<dbReference type="InterPro" id="IPR003849">
    <property type="entry name" value="Preprotein_translocase_YajC"/>
</dbReference>
<name>A0A448D865_9NEIS</name>
<evidence type="ECO:0000256" key="5">
    <source>
        <dbReference type="ARBA" id="ARBA00022475"/>
    </source>
</evidence>
<accession>A0A448D865</accession>
<dbReference type="OrthoDB" id="9811406at2"/>
<evidence type="ECO:0000256" key="4">
    <source>
        <dbReference type="ARBA" id="ARBA00022448"/>
    </source>
</evidence>
<keyword evidence="4" id="KW-0813">Transport</keyword>
<dbReference type="AlphaFoldDB" id="A0A448D865"/>
<dbReference type="PANTHER" id="PTHR33909:SF1">
    <property type="entry name" value="SEC TRANSLOCON ACCESSORY COMPLEX SUBUNIT YAJC"/>
    <property type="match status" value="1"/>
</dbReference>
<proteinExistence type="inferred from homology"/>
<evidence type="ECO:0000256" key="10">
    <source>
        <dbReference type="ARBA" id="ARBA00023136"/>
    </source>
</evidence>
<keyword evidence="5" id="KW-1003">Cell membrane</keyword>
<evidence type="ECO:0000256" key="8">
    <source>
        <dbReference type="ARBA" id="ARBA00022989"/>
    </source>
</evidence>
<comment type="similarity">
    <text evidence="2">Belongs to the YajC family.</text>
</comment>
<dbReference type="GO" id="GO:0015031">
    <property type="term" value="P:protein transport"/>
    <property type="evidence" value="ECO:0007669"/>
    <property type="project" value="UniProtKB-KW"/>
</dbReference>
<reference evidence="12 13" key="1">
    <citation type="submission" date="2018-12" db="EMBL/GenBank/DDBJ databases">
        <authorList>
            <consortium name="Pathogen Informatics"/>
        </authorList>
    </citation>
    <scope>NUCLEOTIDE SEQUENCE [LARGE SCALE GENOMIC DNA]</scope>
    <source>
        <strain evidence="12 13">NCTC10296</strain>
    </source>
</reference>
<dbReference type="SMART" id="SM01323">
    <property type="entry name" value="YajC"/>
    <property type="match status" value="1"/>
</dbReference>
<sequence>MIEFAYAADAAAQPNMLMQFAPLILILVVFYFLIMRPQQKKFKAHQAMLAELKSGDRVLLASGFVGRIVRSDDKFFTVEIARNVEVQVERNAVASKLEA</sequence>
<keyword evidence="8 11" id="KW-1133">Transmembrane helix</keyword>
<comment type="subcellular location">
    <subcellularLocation>
        <location evidence="1">Cell membrane</location>
        <topology evidence="1">Single-pass membrane protein</topology>
    </subcellularLocation>
</comment>
<evidence type="ECO:0000256" key="11">
    <source>
        <dbReference type="SAM" id="Phobius"/>
    </source>
</evidence>
<evidence type="ECO:0000256" key="3">
    <source>
        <dbReference type="ARBA" id="ARBA00014962"/>
    </source>
</evidence>
<dbReference type="KEGG" id="nci:NCTC10296_01216"/>
<organism evidence="12 13">
    <name type="scientific">Neisseria canis</name>
    <dbReference type="NCBI Taxonomy" id="493"/>
    <lineage>
        <taxon>Bacteria</taxon>
        <taxon>Pseudomonadati</taxon>
        <taxon>Pseudomonadota</taxon>
        <taxon>Betaproteobacteria</taxon>
        <taxon>Neisseriales</taxon>
        <taxon>Neisseriaceae</taxon>
        <taxon>Neisseria</taxon>
    </lineage>
</organism>
<dbReference type="PANTHER" id="PTHR33909">
    <property type="entry name" value="SEC TRANSLOCON ACCESSORY COMPLEX SUBUNIT YAJC"/>
    <property type="match status" value="1"/>
</dbReference>
<evidence type="ECO:0000256" key="9">
    <source>
        <dbReference type="ARBA" id="ARBA00023010"/>
    </source>
</evidence>
<evidence type="ECO:0000256" key="7">
    <source>
        <dbReference type="ARBA" id="ARBA00022927"/>
    </source>
</evidence>
<evidence type="ECO:0000256" key="6">
    <source>
        <dbReference type="ARBA" id="ARBA00022692"/>
    </source>
</evidence>
<keyword evidence="13" id="KW-1185">Reference proteome</keyword>
<dbReference type="PRINTS" id="PR01853">
    <property type="entry name" value="YAJCTRNLCASE"/>
</dbReference>
<keyword evidence="6 11" id="KW-0812">Transmembrane</keyword>
<keyword evidence="7" id="KW-0653">Protein transport</keyword>
<feature type="transmembrane region" description="Helical" evidence="11">
    <location>
        <begin position="16"/>
        <end position="34"/>
    </location>
</feature>
<dbReference type="Pfam" id="PF02699">
    <property type="entry name" value="YajC"/>
    <property type="match status" value="1"/>
</dbReference>